<dbReference type="KEGG" id="bsc:COCSADRAFT_88332"/>
<organism evidence="1 2">
    <name type="scientific">Cochliobolus sativus (strain ND90Pr / ATCC 201652)</name>
    <name type="common">Common root rot and spot blotch fungus</name>
    <name type="synonym">Bipolaris sorokiniana</name>
    <dbReference type="NCBI Taxonomy" id="665912"/>
    <lineage>
        <taxon>Eukaryota</taxon>
        <taxon>Fungi</taxon>
        <taxon>Dikarya</taxon>
        <taxon>Ascomycota</taxon>
        <taxon>Pezizomycotina</taxon>
        <taxon>Dothideomycetes</taxon>
        <taxon>Pleosporomycetidae</taxon>
        <taxon>Pleosporales</taxon>
        <taxon>Pleosporineae</taxon>
        <taxon>Pleosporaceae</taxon>
        <taxon>Bipolaris</taxon>
    </lineage>
</organism>
<dbReference type="Proteomes" id="UP000016934">
    <property type="component" value="Unassembled WGS sequence"/>
</dbReference>
<dbReference type="OMA" id="RYYINYI"/>
<proteinExistence type="predicted"/>
<protein>
    <submittedName>
        <fullName evidence="1">Uncharacterized protein</fullName>
    </submittedName>
</protein>
<reference evidence="1 2" key="1">
    <citation type="journal article" date="2012" name="PLoS Pathog.">
        <title>Diverse lifestyles and strategies of plant pathogenesis encoded in the genomes of eighteen Dothideomycetes fungi.</title>
        <authorList>
            <person name="Ohm R.A."/>
            <person name="Feau N."/>
            <person name="Henrissat B."/>
            <person name="Schoch C.L."/>
            <person name="Horwitz B.A."/>
            <person name="Barry K.W."/>
            <person name="Condon B.J."/>
            <person name="Copeland A.C."/>
            <person name="Dhillon B."/>
            <person name="Glaser F."/>
            <person name="Hesse C.N."/>
            <person name="Kosti I."/>
            <person name="LaButti K."/>
            <person name="Lindquist E.A."/>
            <person name="Lucas S."/>
            <person name="Salamov A.A."/>
            <person name="Bradshaw R.E."/>
            <person name="Ciuffetti L."/>
            <person name="Hamelin R.C."/>
            <person name="Kema G.H.J."/>
            <person name="Lawrence C."/>
            <person name="Scott J.A."/>
            <person name="Spatafora J.W."/>
            <person name="Turgeon B.G."/>
            <person name="de Wit P.J.G.M."/>
            <person name="Zhong S."/>
            <person name="Goodwin S.B."/>
            <person name="Grigoriev I.V."/>
        </authorList>
    </citation>
    <scope>NUCLEOTIDE SEQUENCE [LARGE SCALE GENOMIC DNA]</scope>
    <source>
        <strain evidence="2">ND90Pr / ATCC 201652</strain>
    </source>
</reference>
<keyword evidence="2" id="KW-1185">Reference proteome</keyword>
<feature type="non-terminal residue" evidence="1">
    <location>
        <position position="1"/>
    </location>
</feature>
<evidence type="ECO:0000313" key="2">
    <source>
        <dbReference type="Proteomes" id="UP000016934"/>
    </source>
</evidence>
<sequence>IRYYINYITKLKFLPAFKVAFDRSFTPSNIYSAFRGAGLIPLQLYAVLSRLNIKLRTPTPPAALEAL</sequence>
<reference evidence="2" key="2">
    <citation type="journal article" date="2013" name="PLoS Genet.">
        <title>Comparative genome structure, secondary metabolite, and effector coding capacity across Cochliobolus pathogens.</title>
        <authorList>
            <person name="Condon B.J."/>
            <person name="Leng Y."/>
            <person name="Wu D."/>
            <person name="Bushley K.E."/>
            <person name="Ohm R.A."/>
            <person name="Otillar R."/>
            <person name="Martin J."/>
            <person name="Schackwitz W."/>
            <person name="Grimwood J."/>
            <person name="MohdZainudin N."/>
            <person name="Xue C."/>
            <person name="Wang R."/>
            <person name="Manning V.A."/>
            <person name="Dhillon B."/>
            <person name="Tu Z.J."/>
            <person name="Steffenson B.J."/>
            <person name="Salamov A."/>
            <person name="Sun H."/>
            <person name="Lowry S."/>
            <person name="LaButti K."/>
            <person name="Han J."/>
            <person name="Copeland A."/>
            <person name="Lindquist E."/>
            <person name="Barry K."/>
            <person name="Schmutz J."/>
            <person name="Baker S.E."/>
            <person name="Ciuffetti L.M."/>
            <person name="Grigoriev I.V."/>
            <person name="Zhong S."/>
            <person name="Turgeon B.G."/>
        </authorList>
    </citation>
    <scope>NUCLEOTIDE SEQUENCE [LARGE SCALE GENOMIC DNA]</scope>
    <source>
        <strain evidence="2">ND90Pr / ATCC 201652</strain>
    </source>
</reference>
<accession>M2SSJ4</accession>
<dbReference type="HOGENOM" id="CLU_013929_15_5_1"/>
<dbReference type="AlphaFoldDB" id="M2SSJ4"/>
<dbReference type="GeneID" id="19141232"/>
<dbReference type="OrthoDB" id="3692449at2759"/>
<dbReference type="RefSeq" id="XP_007699704.1">
    <property type="nucleotide sequence ID" value="XM_007701514.1"/>
</dbReference>
<evidence type="ECO:0000313" key="1">
    <source>
        <dbReference type="EMBL" id="EMD65255.1"/>
    </source>
</evidence>
<name>M2SSJ4_COCSN</name>
<dbReference type="EMBL" id="KB445642">
    <property type="protein sequence ID" value="EMD65255.1"/>
    <property type="molecule type" value="Genomic_DNA"/>
</dbReference>
<gene>
    <name evidence="1" type="ORF">COCSADRAFT_88332</name>
</gene>